<keyword evidence="1" id="KW-0408">Iron</keyword>
<proteinExistence type="inferred from homology"/>
<keyword evidence="1" id="KW-0678">Repressor</keyword>
<dbReference type="GO" id="GO:0005737">
    <property type="term" value="C:cytoplasm"/>
    <property type="evidence" value="ECO:0007669"/>
    <property type="project" value="UniProtKB-SubCell"/>
</dbReference>
<keyword evidence="1" id="KW-0862">Zinc</keyword>
<protein>
    <recommendedName>
        <fullName evidence="1">Ferric uptake regulation protein</fullName>
    </recommendedName>
</protein>
<dbReference type="EMBL" id="CP007142">
    <property type="protein sequence ID" value="AJQ97900.1"/>
    <property type="molecule type" value="Genomic_DNA"/>
</dbReference>
<dbReference type="GO" id="GO:1900376">
    <property type="term" value="P:regulation of secondary metabolite biosynthetic process"/>
    <property type="evidence" value="ECO:0007669"/>
    <property type="project" value="TreeGrafter"/>
</dbReference>
<evidence type="ECO:0000313" key="3">
    <source>
        <dbReference type="Proteomes" id="UP000032266"/>
    </source>
</evidence>
<dbReference type="Pfam" id="PF01475">
    <property type="entry name" value="FUR"/>
    <property type="match status" value="1"/>
</dbReference>
<dbReference type="HOGENOM" id="CLU_096072_1_1_6"/>
<dbReference type="KEGG" id="gsn:YC6258_05872"/>
<organism evidence="2 3">
    <name type="scientific">Gynuella sunshinyii YC6258</name>
    <dbReference type="NCBI Taxonomy" id="1445510"/>
    <lineage>
        <taxon>Bacteria</taxon>
        <taxon>Pseudomonadati</taxon>
        <taxon>Pseudomonadota</taxon>
        <taxon>Gammaproteobacteria</taxon>
        <taxon>Oceanospirillales</taxon>
        <taxon>Saccharospirillaceae</taxon>
        <taxon>Gynuella</taxon>
    </lineage>
</organism>
<dbReference type="GO" id="GO:0045892">
    <property type="term" value="P:negative regulation of DNA-templated transcription"/>
    <property type="evidence" value="ECO:0007669"/>
    <property type="project" value="TreeGrafter"/>
</dbReference>
<comment type="similarity">
    <text evidence="1">Belongs to the Fur family.</text>
</comment>
<evidence type="ECO:0000313" key="2">
    <source>
        <dbReference type="EMBL" id="AJQ97900.1"/>
    </source>
</evidence>
<name>A0A0C5VF54_9GAMM</name>
<keyword evidence="1" id="KW-0805">Transcription regulation</keyword>
<gene>
    <name evidence="1" type="primary">fur</name>
    <name evidence="2" type="ORF">YC6258_05872</name>
</gene>
<sequence length="146" mass="16439">MSMSNRATTTYLSAHTSVVQKLLDHDVLPTPQRQIIAETLFAKPQHCTAEQLHDQIKANGYKVSKATIYNTLGLFAQKGLVRMIYADSSTTFYDSNTSAHHHFFNTDSGEISDIHENLIHSYLQDCLPAGTRLDSVDLVVRIRNKF</sequence>
<reference evidence="2 3" key="1">
    <citation type="submission" date="2014-01" db="EMBL/GenBank/DDBJ databases">
        <title>Full genme sequencing of cellulolytic bacterium Gynuella sunshinyii YC6258T gen. nov., sp. nov.</title>
        <authorList>
            <person name="Khan H."/>
            <person name="Chung E.J."/>
            <person name="Chung Y.R."/>
        </authorList>
    </citation>
    <scope>NUCLEOTIDE SEQUENCE [LARGE SCALE GENOMIC DNA]</scope>
    <source>
        <strain evidence="2 3">YC6258</strain>
    </source>
</reference>
<dbReference type="AlphaFoldDB" id="A0A0C5VF54"/>
<dbReference type="RefSeq" id="WP_211264594.1">
    <property type="nucleotide sequence ID" value="NZ_CP007142.1"/>
</dbReference>
<keyword evidence="1" id="KW-0479">Metal-binding</keyword>
<keyword evidence="3" id="KW-1185">Reference proteome</keyword>
<dbReference type="PANTHER" id="PTHR33202">
    <property type="entry name" value="ZINC UPTAKE REGULATION PROTEIN"/>
    <property type="match status" value="1"/>
</dbReference>
<dbReference type="GO" id="GO:0008270">
    <property type="term" value="F:zinc ion binding"/>
    <property type="evidence" value="ECO:0007669"/>
    <property type="project" value="TreeGrafter"/>
</dbReference>
<dbReference type="SUPFAM" id="SSF46785">
    <property type="entry name" value="Winged helix' DNA-binding domain"/>
    <property type="match status" value="1"/>
</dbReference>
<dbReference type="Gene3D" id="1.10.10.10">
    <property type="entry name" value="Winged helix-like DNA-binding domain superfamily/Winged helix DNA-binding domain"/>
    <property type="match status" value="1"/>
</dbReference>
<dbReference type="InterPro" id="IPR036390">
    <property type="entry name" value="WH_DNA-bd_sf"/>
</dbReference>
<dbReference type="GO" id="GO:0003700">
    <property type="term" value="F:DNA-binding transcription factor activity"/>
    <property type="evidence" value="ECO:0007669"/>
    <property type="project" value="UniProtKB-UniRule"/>
</dbReference>
<keyword evidence="1" id="KW-0238">DNA-binding</keyword>
<dbReference type="CDD" id="cd07153">
    <property type="entry name" value="Fur_like"/>
    <property type="match status" value="1"/>
</dbReference>
<dbReference type="PANTHER" id="PTHR33202:SF8">
    <property type="entry name" value="PEROXIDE-RESPONSIVE REPRESSOR PERR"/>
    <property type="match status" value="1"/>
</dbReference>
<comment type="subcellular location">
    <subcellularLocation>
        <location evidence="1">Cytoplasm</location>
    </subcellularLocation>
</comment>
<comment type="subunit">
    <text evidence="1">Homodimer.</text>
</comment>
<dbReference type="InterPro" id="IPR036388">
    <property type="entry name" value="WH-like_DNA-bd_sf"/>
</dbReference>
<keyword evidence="1" id="KW-0963">Cytoplasm</keyword>
<dbReference type="Proteomes" id="UP000032266">
    <property type="component" value="Chromosome"/>
</dbReference>
<dbReference type="STRING" id="1445510.YC6258_05872"/>
<dbReference type="InterPro" id="IPR002481">
    <property type="entry name" value="FUR"/>
</dbReference>
<keyword evidence="1" id="KW-0804">Transcription</keyword>
<evidence type="ECO:0000256" key="1">
    <source>
        <dbReference type="RuleBase" id="RU364037"/>
    </source>
</evidence>
<dbReference type="GO" id="GO:0000976">
    <property type="term" value="F:transcription cis-regulatory region binding"/>
    <property type="evidence" value="ECO:0007669"/>
    <property type="project" value="TreeGrafter"/>
</dbReference>
<accession>A0A0C5VF54</accession>